<dbReference type="eggNOG" id="COG0561">
    <property type="taxonomic scope" value="Bacteria"/>
</dbReference>
<dbReference type="PATRIC" id="fig|1235802.3.peg.4638"/>
<gene>
    <name evidence="2" type="ORF">C823_04368</name>
</gene>
<dbReference type="Pfam" id="PF08282">
    <property type="entry name" value="Hydrolase_3"/>
    <property type="match status" value="1"/>
</dbReference>
<dbReference type="PANTHER" id="PTHR10000">
    <property type="entry name" value="PHOSPHOSERINE PHOSPHATASE"/>
    <property type="match status" value="1"/>
</dbReference>
<dbReference type="GO" id="GO:0003700">
    <property type="term" value="F:DNA-binding transcription factor activity"/>
    <property type="evidence" value="ECO:0007669"/>
    <property type="project" value="InterPro"/>
</dbReference>
<dbReference type="Gene3D" id="1.10.10.10">
    <property type="entry name" value="Winged helix-like DNA-binding domain superfamily/Winged helix DNA-binding domain"/>
    <property type="match status" value="1"/>
</dbReference>
<dbReference type="HOGENOM" id="CLU_1193365_0_0_9"/>
<dbReference type="GO" id="GO:0005829">
    <property type="term" value="C:cytosol"/>
    <property type="evidence" value="ECO:0007669"/>
    <property type="project" value="TreeGrafter"/>
</dbReference>
<dbReference type="InterPro" id="IPR023214">
    <property type="entry name" value="HAD_sf"/>
</dbReference>
<dbReference type="EMBL" id="AQFT01000127">
    <property type="protein sequence ID" value="EMZ21767.1"/>
    <property type="molecule type" value="Genomic_DNA"/>
</dbReference>
<dbReference type="PANTHER" id="PTHR10000:SF8">
    <property type="entry name" value="HAD SUPERFAMILY HYDROLASE-LIKE, TYPE 3"/>
    <property type="match status" value="1"/>
</dbReference>
<comment type="caution">
    <text evidence="2">The sequence shown here is derived from an EMBL/GenBank/DDBJ whole genome shotgun (WGS) entry which is preliminary data.</text>
</comment>
<evidence type="ECO:0000259" key="1">
    <source>
        <dbReference type="PROSITE" id="PS51071"/>
    </source>
</evidence>
<accession>N1ZXJ9</accession>
<dbReference type="SUPFAM" id="SSF56784">
    <property type="entry name" value="HAD-like"/>
    <property type="match status" value="1"/>
</dbReference>
<dbReference type="GO" id="GO:0000287">
    <property type="term" value="F:magnesium ion binding"/>
    <property type="evidence" value="ECO:0007669"/>
    <property type="project" value="TreeGrafter"/>
</dbReference>
<evidence type="ECO:0000313" key="2">
    <source>
        <dbReference type="EMBL" id="EMZ21767.1"/>
    </source>
</evidence>
<name>N1ZXJ9_9FIRM</name>
<dbReference type="InterPro" id="IPR036412">
    <property type="entry name" value="HAD-like_sf"/>
</dbReference>
<keyword evidence="3" id="KW-1185">Reference proteome</keyword>
<dbReference type="InterPro" id="IPR000281">
    <property type="entry name" value="HTH_RpiR"/>
</dbReference>
<dbReference type="GO" id="GO:0016791">
    <property type="term" value="F:phosphatase activity"/>
    <property type="evidence" value="ECO:0007669"/>
    <property type="project" value="TreeGrafter"/>
</dbReference>
<dbReference type="InterPro" id="IPR036388">
    <property type="entry name" value="WH-like_DNA-bd_sf"/>
</dbReference>
<dbReference type="PROSITE" id="PS51071">
    <property type="entry name" value="HTH_RPIR"/>
    <property type="match status" value="1"/>
</dbReference>
<dbReference type="InterPro" id="IPR006379">
    <property type="entry name" value="HAD-SF_hydro_IIB"/>
</dbReference>
<dbReference type="AlphaFoldDB" id="N1ZXJ9"/>
<dbReference type="Proteomes" id="UP000012589">
    <property type="component" value="Unassembled WGS sequence"/>
</dbReference>
<dbReference type="NCBIfam" id="TIGR01484">
    <property type="entry name" value="HAD-SF-IIB"/>
    <property type="match status" value="1"/>
</dbReference>
<dbReference type="SUPFAM" id="SSF46689">
    <property type="entry name" value="Homeodomain-like"/>
    <property type="match status" value="1"/>
</dbReference>
<sequence length="232" mass="26312">MRVDELLNVHYDELSDNEKYVCHYLAGHYDECGRKTVEEFAAACNVSKTLLIRFANHACVFYRNDFQHKISGSSKTEQNMLRIKNKISYEENLAEIKNDAPDIHKICVLGQQTAVDWLEKKLEPHVETIQKKKWGHDWYLELLPAGCNKGSAVKKLNRKLGILKKESMSFGDSENDIAMMEATGIAVAVGCGNPLVGTYASSICEPVMEDGIYKELLRRNVLHVFEKAESKN</sequence>
<evidence type="ECO:0000313" key="3">
    <source>
        <dbReference type="Proteomes" id="UP000012589"/>
    </source>
</evidence>
<dbReference type="Gene3D" id="3.40.50.1000">
    <property type="entry name" value="HAD superfamily/HAD-like"/>
    <property type="match status" value="1"/>
</dbReference>
<dbReference type="InterPro" id="IPR009057">
    <property type="entry name" value="Homeodomain-like_sf"/>
</dbReference>
<proteinExistence type="predicted"/>
<dbReference type="STRING" id="1235802.C823_04368"/>
<reference evidence="2 3" key="1">
    <citation type="journal article" date="2014" name="Genome Announc.">
        <title>Draft genome sequences of the altered schaedler flora, a defined bacterial community from gnotobiotic mice.</title>
        <authorList>
            <person name="Wannemuehler M.J."/>
            <person name="Overstreet A.M."/>
            <person name="Ward D.V."/>
            <person name="Phillips G.J."/>
        </authorList>
    </citation>
    <scope>NUCLEOTIDE SEQUENCE [LARGE SCALE GENOMIC DNA]</scope>
    <source>
        <strain evidence="2 3">ASF492</strain>
    </source>
</reference>
<protein>
    <submittedName>
        <fullName evidence="2">HAD hydrolase, family IIB</fullName>
    </submittedName>
</protein>
<organism evidence="2 3">
    <name type="scientific">Eubacterium plexicaudatum ASF492</name>
    <dbReference type="NCBI Taxonomy" id="1235802"/>
    <lineage>
        <taxon>Bacteria</taxon>
        <taxon>Bacillati</taxon>
        <taxon>Bacillota</taxon>
        <taxon>Clostridia</taxon>
        <taxon>Eubacteriales</taxon>
        <taxon>Eubacteriaceae</taxon>
        <taxon>Eubacterium</taxon>
    </lineage>
</organism>
<feature type="domain" description="HTH rpiR-type" evidence="1">
    <location>
        <begin position="1"/>
        <end position="77"/>
    </location>
</feature>
<keyword evidence="2" id="KW-0378">Hydrolase</keyword>
<dbReference type="OrthoDB" id="9810101at2"/>